<dbReference type="Proteomes" id="UP001642483">
    <property type="component" value="Unassembled WGS sequence"/>
</dbReference>
<dbReference type="PANTHER" id="PTHR10621:SF0">
    <property type="entry name" value="UV EXCISION REPAIR PROTEIN RAD23"/>
    <property type="match status" value="1"/>
</dbReference>
<evidence type="ECO:0000313" key="4">
    <source>
        <dbReference type="Proteomes" id="UP001642483"/>
    </source>
</evidence>
<proteinExistence type="predicted"/>
<gene>
    <name evidence="3" type="ORF">CVLEPA_LOCUS11069</name>
</gene>
<comment type="caution">
    <text evidence="3">The sequence shown here is derived from an EMBL/GenBank/DDBJ whole genome shotgun (WGS) entry which is preliminary data.</text>
</comment>
<reference evidence="3 4" key="1">
    <citation type="submission" date="2024-02" db="EMBL/GenBank/DDBJ databases">
        <authorList>
            <person name="Daric V."/>
            <person name="Darras S."/>
        </authorList>
    </citation>
    <scope>NUCLEOTIDE SEQUENCE [LARGE SCALE GENOMIC DNA]</scope>
</reference>
<feature type="compositionally biased region" description="Low complexity" evidence="1">
    <location>
        <begin position="126"/>
        <end position="149"/>
    </location>
</feature>
<organism evidence="3 4">
    <name type="scientific">Clavelina lepadiformis</name>
    <name type="common">Light-bulb sea squirt</name>
    <name type="synonym">Ascidia lepadiformis</name>
    <dbReference type="NCBI Taxonomy" id="159417"/>
    <lineage>
        <taxon>Eukaryota</taxon>
        <taxon>Metazoa</taxon>
        <taxon>Chordata</taxon>
        <taxon>Tunicata</taxon>
        <taxon>Ascidiacea</taxon>
        <taxon>Aplousobranchia</taxon>
        <taxon>Clavelinidae</taxon>
        <taxon>Clavelina</taxon>
    </lineage>
</organism>
<name>A0ABP0FMG4_CLALP</name>
<dbReference type="EMBL" id="CAWYQH010000079">
    <property type="protein sequence ID" value="CAK8680830.1"/>
    <property type="molecule type" value="Genomic_DNA"/>
</dbReference>
<keyword evidence="4" id="KW-1185">Reference proteome</keyword>
<feature type="compositionally biased region" description="Basic and acidic residues" evidence="1">
    <location>
        <begin position="104"/>
        <end position="115"/>
    </location>
</feature>
<feature type="compositionally biased region" description="Low complexity" evidence="1">
    <location>
        <begin position="86"/>
        <end position="99"/>
    </location>
</feature>
<sequence>MFVTVKTLQQQIFKVSVESTDTVKKLKEVIENERGKDDFPVEGQKLIYAGKILEDAKTISEYKIEESKFVVAMVAKPKAPLASPVASPSEETTATSSSPTPKPSTEEAEKPKADSETPSSGGQVEETTSSAPSSDATTTTTTTAPASTLATSESALGDWVRFQHQLIESFDHVIDGDFVLPELNSPPLPECDPPLEFPPLGELVEGIFDGPMIGSDTPGPHPPREDNFVSSNDGMPLEGSSDHFSNAPMTSLSDDVNSGNFPSMTGVCRGVWWEYRGHQS</sequence>
<accession>A0ABP0FMG4</accession>
<dbReference type="CDD" id="cd01805">
    <property type="entry name" value="Ubl_Rad23"/>
    <property type="match status" value="1"/>
</dbReference>
<protein>
    <recommendedName>
        <fullName evidence="2">Ubiquitin-like domain-containing protein</fullName>
    </recommendedName>
</protein>
<dbReference type="PANTHER" id="PTHR10621">
    <property type="entry name" value="UV EXCISION REPAIR PROTEIN RAD23"/>
    <property type="match status" value="1"/>
</dbReference>
<dbReference type="Gene3D" id="3.10.20.90">
    <property type="entry name" value="Phosphatidylinositol 3-kinase Catalytic Subunit, Chain A, domain 1"/>
    <property type="match status" value="1"/>
</dbReference>
<dbReference type="SUPFAM" id="SSF54236">
    <property type="entry name" value="Ubiquitin-like"/>
    <property type="match status" value="1"/>
</dbReference>
<feature type="region of interest" description="Disordered" evidence="1">
    <location>
        <begin position="80"/>
        <end position="149"/>
    </location>
</feature>
<evidence type="ECO:0000256" key="1">
    <source>
        <dbReference type="SAM" id="MobiDB-lite"/>
    </source>
</evidence>
<evidence type="ECO:0000259" key="2">
    <source>
        <dbReference type="PROSITE" id="PS50053"/>
    </source>
</evidence>
<dbReference type="InterPro" id="IPR000626">
    <property type="entry name" value="Ubiquitin-like_dom"/>
</dbReference>
<evidence type="ECO:0000313" key="3">
    <source>
        <dbReference type="EMBL" id="CAK8680830.1"/>
    </source>
</evidence>
<dbReference type="PROSITE" id="PS50053">
    <property type="entry name" value="UBIQUITIN_2"/>
    <property type="match status" value="1"/>
</dbReference>
<dbReference type="SMART" id="SM00213">
    <property type="entry name" value="UBQ"/>
    <property type="match status" value="1"/>
</dbReference>
<feature type="domain" description="Ubiquitin-like" evidence="2">
    <location>
        <begin position="1"/>
        <end position="79"/>
    </location>
</feature>
<dbReference type="InterPro" id="IPR029071">
    <property type="entry name" value="Ubiquitin-like_domsf"/>
</dbReference>
<dbReference type="Pfam" id="PF00240">
    <property type="entry name" value="ubiquitin"/>
    <property type="match status" value="1"/>
</dbReference>